<proteinExistence type="predicted"/>
<name>A0ABV6YT97_UNCC1</name>
<dbReference type="EMBL" id="JBHPBY010000038">
    <property type="protein sequence ID" value="MFC1849429.1"/>
    <property type="molecule type" value="Genomic_DNA"/>
</dbReference>
<evidence type="ECO:0000313" key="2">
    <source>
        <dbReference type="Proteomes" id="UP001594351"/>
    </source>
</evidence>
<sequence length="57" mass="5980">MNNSVAKLVPGIGNNVITTGTNRTGRGGDQESEKFLFSSPVHNLALLCGPRILLTGI</sequence>
<comment type="caution">
    <text evidence="1">The sequence shown here is derived from an EMBL/GenBank/DDBJ whole genome shotgun (WGS) entry which is preliminary data.</text>
</comment>
<accession>A0ABV6YT97</accession>
<gene>
    <name evidence="1" type="ORF">ACFL27_04385</name>
</gene>
<keyword evidence="2" id="KW-1185">Reference proteome</keyword>
<protein>
    <submittedName>
        <fullName evidence="1">Uncharacterized protein</fullName>
    </submittedName>
</protein>
<organism evidence="1 2">
    <name type="scientific">candidate division CSSED10-310 bacterium</name>
    <dbReference type="NCBI Taxonomy" id="2855610"/>
    <lineage>
        <taxon>Bacteria</taxon>
        <taxon>Bacteria division CSSED10-310</taxon>
    </lineage>
</organism>
<evidence type="ECO:0000313" key="1">
    <source>
        <dbReference type="EMBL" id="MFC1849429.1"/>
    </source>
</evidence>
<reference evidence="1 2" key="1">
    <citation type="submission" date="2024-09" db="EMBL/GenBank/DDBJ databases">
        <title>Laminarin stimulates single cell rates of sulfate reduction while oxygen inhibits transcriptomic activity in coastal marine sediment.</title>
        <authorList>
            <person name="Lindsay M."/>
            <person name="Orcutt B."/>
            <person name="Emerson D."/>
            <person name="Stepanauskas R."/>
            <person name="D'Angelo T."/>
        </authorList>
    </citation>
    <scope>NUCLEOTIDE SEQUENCE [LARGE SCALE GENOMIC DNA]</scope>
    <source>
        <strain evidence="1">SAG AM-311-K15</strain>
    </source>
</reference>
<dbReference type="Proteomes" id="UP001594351">
    <property type="component" value="Unassembled WGS sequence"/>
</dbReference>